<evidence type="ECO:0000313" key="14">
    <source>
        <dbReference type="Proteomes" id="UP001491552"/>
    </source>
</evidence>
<dbReference type="Gene3D" id="3.90.1310.10">
    <property type="entry name" value="Penicillin-binding protein 2a (Domain 2)"/>
    <property type="match status" value="2"/>
</dbReference>
<keyword evidence="7" id="KW-0573">Peptidoglycan synthesis</keyword>
<dbReference type="Pfam" id="PF00905">
    <property type="entry name" value="Transpeptidase"/>
    <property type="match status" value="1"/>
</dbReference>
<feature type="domain" description="Penicillin-binding protein transpeptidase" evidence="11">
    <location>
        <begin position="344"/>
        <end position="669"/>
    </location>
</feature>
<feature type="domain" description="Penicillin-binding protein dimerisation" evidence="12">
    <location>
        <begin position="53"/>
        <end position="293"/>
    </location>
</feature>
<keyword evidence="9" id="KW-0472">Membrane</keyword>
<evidence type="ECO:0000256" key="10">
    <source>
        <dbReference type="ARBA" id="ARBA00023316"/>
    </source>
</evidence>
<evidence type="ECO:0000256" key="3">
    <source>
        <dbReference type="ARBA" id="ARBA00007171"/>
    </source>
</evidence>
<dbReference type="SUPFAM" id="SSF56519">
    <property type="entry name" value="Penicillin binding protein dimerisation domain"/>
    <property type="match status" value="1"/>
</dbReference>
<evidence type="ECO:0000256" key="2">
    <source>
        <dbReference type="ARBA" id="ARBA00004236"/>
    </source>
</evidence>
<dbReference type="RefSeq" id="WP_349134449.1">
    <property type="nucleotide sequence ID" value="NZ_JBBMFF010000045.1"/>
</dbReference>
<sequence>MNQHKFAFRVGVLVLLIAVMAGVFSVRLHNVQITQAAEQDPTPSGSVTYHTRVTAARGEILDRNGNVLVGNRASYNLVIVREVLMSADAPNENLRRLVDLCSELGLEYTDHFPVTQEKPYAYVDSGSSLWDGYFRTFLTERGWDTDVSAPQLIRWLKEIYHLPADWTEEECRRVISLRYELDLRRYIGTLDTYVLMTDVDALSLAAITELNIPGLNVETSSVRQYNTTLAAHILGTIGKMNGTDWETYESKGYAMDAYIGKDGLEQAFEEELHGSDGTRVTTITADGNILEEHYAVDPVAGNNIETTIDLGLQKVAEESLAAKILGLRENGVGASGNGKDAEGGAVVVMKVKTGEVLACASYPTYDLSTYNTNYNELAADPYKPFNNRALGLPYPPGSTYKMVTTIAAIDSGTISRWTEIEDEGVYTRFEDAGYMPRCMLYTTTGATHGLINVMKALAVSCNYYFYEAGYRTGITAIDNTAKALGLGEPTGIELPEATGRRANPETKKELYDEGHDGWYDADTVAASIGQSENRFTPLQLCSYTAALANRGVRYTATLLKRVLSSDYQKLIRENQPVVASTLNISDEAYAAYSEGMREAVTSGTAYSAFVGYDVAVCAKTGTAQHGSGGSDNASFVLYAPADDPEIAIAVYVEKGAQGGTLGTIARDILTAYFSEAGSTDTVPAENTLN</sequence>
<dbReference type="Gene3D" id="3.30.1390.30">
    <property type="entry name" value="Penicillin-binding protein 2a, domain 3"/>
    <property type="match status" value="1"/>
</dbReference>
<dbReference type="Gene3D" id="3.40.710.10">
    <property type="entry name" value="DD-peptidase/beta-lactamase superfamily"/>
    <property type="match status" value="1"/>
</dbReference>
<name>A0ABV1G2V8_9FIRM</name>
<evidence type="ECO:0000256" key="8">
    <source>
        <dbReference type="ARBA" id="ARBA00022989"/>
    </source>
</evidence>
<evidence type="ECO:0000256" key="1">
    <source>
        <dbReference type="ARBA" id="ARBA00004167"/>
    </source>
</evidence>
<dbReference type="Pfam" id="PF03717">
    <property type="entry name" value="PBP_dimer"/>
    <property type="match status" value="1"/>
</dbReference>
<dbReference type="InterPro" id="IPR012338">
    <property type="entry name" value="Beta-lactam/transpept-like"/>
</dbReference>
<organism evidence="13 14">
    <name type="scientific">Faecousia intestinalis</name>
    <dbReference type="NCBI Taxonomy" id="3133167"/>
    <lineage>
        <taxon>Bacteria</taxon>
        <taxon>Bacillati</taxon>
        <taxon>Bacillota</taxon>
        <taxon>Clostridia</taxon>
        <taxon>Eubacteriales</taxon>
        <taxon>Oscillospiraceae</taxon>
        <taxon>Faecousia</taxon>
    </lineage>
</organism>
<keyword evidence="8" id="KW-1133">Transmembrane helix</keyword>
<evidence type="ECO:0000256" key="4">
    <source>
        <dbReference type="ARBA" id="ARBA00022475"/>
    </source>
</evidence>
<evidence type="ECO:0000256" key="7">
    <source>
        <dbReference type="ARBA" id="ARBA00022984"/>
    </source>
</evidence>
<keyword evidence="4" id="KW-1003">Cell membrane</keyword>
<evidence type="ECO:0000259" key="12">
    <source>
        <dbReference type="Pfam" id="PF03717"/>
    </source>
</evidence>
<dbReference type="Proteomes" id="UP001491552">
    <property type="component" value="Unassembled WGS sequence"/>
</dbReference>
<evidence type="ECO:0000313" key="13">
    <source>
        <dbReference type="EMBL" id="MEQ2509738.1"/>
    </source>
</evidence>
<dbReference type="PANTHER" id="PTHR30627">
    <property type="entry name" value="PEPTIDOGLYCAN D,D-TRANSPEPTIDASE"/>
    <property type="match status" value="1"/>
</dbReference>
<dbReference type="InterPro" id="IPR050515">
    <property type="entry name" value="Beta-lactam/transpept"/>
</dbReference>
<dbReference type="InterPro" id="IPR036138">
    <property type="entry name" value="PBP_dimer_sf"/>
</dbReference>
<dbReference type="PANTHER" id="PTHR30627:SF2">
    <property type="entry name" value="PEPTIDOGLYCAN D,D-TRANSPEPTIDASE MRDA"/>
    <property type="match status" value="1"/>
</dbReference>
<keyword evidence="5" id="KW-0812">Transmembrane</keyword>
<proteinExistence type="inferred from homology"/>
<comment type="similarity">
    <text evidence="3">Belongs to the transpeptidase family.</text>
</comment>
<reference evidence="13 14" key="1">
    <citation type="submission" date="2024-03" db="EMBL/GenBank/DDBJ databases">
        <title>Human intestinal bacterial collection.</title>
        <authorList>
            <person name="Pauvert C."/>
            <person name="Hitch T.C.A."/>
            <person name="Clavel T."/>
        </authorList>
    </citation>
    <scope>NUCLEOTIDE SEQUENCE [LARGE SCALE GENOMIC DNA]</scope>
    <source>
        <strain evidence="13 14">CLA-AA-H192</strain>
    </source>
</reference>
<keyword evidence="6" id="KW-0133">Cell shape</keyword>
<dbReference type="EMBL" id="JBBMFF010000045">
    <property type="protein sequence ID" value="MEQ2509738.1"/>
    <property type="molecule type" value="Genomic_DNA"/>
</dbReference>
<dbReference type="InterPro" id="IPR001460">
    <property type="entry name" value="PCN-bd_Tpept"/>
</dbReference>
<keyword evidence="10" id="KW-0961">Cell wall biogenesis/degradation</keyword>
<comment type="caution">
    <text evidence="13">The sequence shown here is derived from an EMBL/GenBank/DDBJ whole genome shotgun (WGS) entry which is preliminary data.</text>
</comment>
<keyword evidence="14" id="KW-1185">Reference proteome</keyword>
<comment type="subcellular location">
    <subcellularLocation>
        <location evidence="2">Cell membrane</location>
    </subcellularLocation>
    <subcellularLocation>
        <location evidence="1">Membrane</location>
        <topology evidence="1">Single-pass membrane protein</topology>
    </subcellularLocation>
</comment>
<evidence type="ECO:0000256" key="6">
    <source>
        <dbReference type="ARBA" id="ARBA00022960"/>
    </source>
</evidence>
<dbReference type="SUPFAM" id="SSF56601">
    <property type="entry name" value="beta-lactamase/transpeptidase-like"/>
    <property type="match status" value="1"/>
</dbReference>
<protein>
    <submittedName>
        <fullName evidence="13">Penicillin-binding transpeptidase domain-containing protein</fullName>
    </submittedName>
</protein>
<evidence type="ECO:0000259" key="11">
    <source>
        <dbReference type="Pfam" id="PF00905"/>
    </source>
</evidence>
<dbReference type="InterPro" id="IPR005311">
    <property type="entry name" value="PBP_dimer"/>
</dbReference>
<evidence type="ECO:0000256" key="5">
    <source>
        <dbReference type="ARBA" id="ARBA00022692"/>
    </source>
</evidence>
<accession>A0ABV1G2V8</accession>
<gene>
    <name evidence="13" type="ORF">WMO66_00515</name>
</gene>
<evidence type="ECO:0000256" key="9">
    <source>
        <dbReference type="ARBA" id="ARBA00023136"/>
    </source>
</evidence>